<evidence type="ECO:0000313" key="3">
    <source>
        <dbReference type="Proteomes" id="UP001454036"/>
    </source>
</evidence>
<dbReference type="Proteomes" id="UP001454036">
    <property type="component" value="Unassembled WGS sequence"/>
</dbReference>
<reference evidence="2 3" key="1">
    <citation type="submission" date="2024-01" db="EMBL/GenBank/DDBJ databases">
        <title>The complete chloroplast genome sequence of Lithospermum erythrorhizon: insights into the phylogenetic relationship among Boraginaceae species and the maternal lineages of purple gromwells.</title>
        <authorList>
            <person name="Okada T."/>
            <person name="Watanabe K."/>
        </authorList>
    </citation>
    <scope>NUCLEOTIDE SEQUENCE [LARGE SCALE GENOMIC DNA]</scope>
</reference>
<evidence type="ECO:0000256" key="1">
    <source>
        <dbReference type="SAM" id="MobiDB-lite"/>
    </source>
</evidence>
<keyword evidence="3" id="KW-1185">Reference proteome</keyword>
<dbReference type="EMBL" id="BAABME010024885">
    <property type="protein sequence ID" value="GAA0171080.1"/>
    <property type="molecule type" value="Genomic_DNA"/>
</dbReference>
<dbReference type="AlphaFoldDB" id="A0AAV3R7K7"/>
<accession>A0AAV3R7K7</accession>
<proteinExistence type="predicted"/>
<protein>
    <submittedName>
        <fullName evidence="2">Uncharacterized protein</fullName>
    </submittedName>
</protein>
<comment type="caution">
    <text evidence="2">The sequence shown here is derived from an EMBL/GenBank/DDBJ whole genome shotgun (WGS) entry which is preliminary data.</text>
</comment>
<organism evidence="2 3">
    <name type="scientific">Lithospermum erythrorhizon</name>
    <name type="common">Purple gromwell</name>
    <name type="synonym">Lithospermum officinale var. erythrorhizon</name>
    <dbReference type="NCBI Taxonomy" id="34254"/>
    <lineage>
        <taxon>Eukaryota</taxon>
        <taxon>Viridiplantae</taxon>
        <taxon>Streptophyta</taxon>
        <taxon>Embryophyta</taxon>
        <taxon>Tracheophyta</taxon>
        <taxon>Spermatophyta</taxon>
        <taxon>Magnoliopsida</taxon>
        <taxon>eudicotyledons</taxon>
        <taxon>Gunneridae</taxon>
        <taxon>Pentapetalae</taxon>
        <taxon>asterids</taxon>
        <taxon>lamiids</taxon>
        <taxon>Boraginales</taxon>
        <taxon>Boraginaceae</taxon>
        <taxon>Boraginoideae</taxon>
        <taxon>Lithospermeae</taxon>
        <taxon>Lithospermum</taxon>
    </lineage>
</organism>
<gene>
    <name evidence="2" type="ORF">LIER_41080</name>
</gene>
<sequence length="254" mass="27939">MDAEIFMDLMNCSLTEEEKAAVVLSEADLTDGVVECEASVYAKIYALRLGFVSIQGFSLAMHELGNAKRAEDPVNGGFEECKFWIQGRGLKEEYFIRDVAGKLIHAFVGCEVIELRRDKGGKKFFPESHGESQSTNTASGDSSPGFLSGFGPGVNGDFNAKISNLQHKLVIKEGSNNGKAPPLEITKIGDKEKETFQKVVPCALTEEFKPSHPSFNAKKEGLDLNSHINSKSGFMETLKFFLSFKILYPLIPIM</sequence>
<evidence type="ECO:0000313" key="2">
    <source>
        <dbReference type="EMBL" id="GAA0171080.1"/>
    </source>
</evidence>
<feature type="region of interest" description="Disordered" evidence="1">
    <location>
        <begin position="124"/>
        <end position="143"/>
    </location>
</feature>
<name>A0AAV3R7K7_LITER</name>